<comment type="caution">
    <text evidence="3">The sequence shown here is derived from an EMBL/GenBank/DDBJ whole genome shotgun (WGS) entry which is preliminary data.</text>
</comment>
<name>A0ABX2CZ79_9CYAN</name>
<feature type="domain" description="CopG-like ribbon-helix-helix" evidence="2">
    <location>
        <begin position="58"/>
        <end position="97"/>
    </location>
</feature>
<accession>A0ABX2CZ79</accession>
<reference evidence="3 4" key="1">
    <citation type="journal article" date="2020" name="Sci. Rep.">
        <title>A novel cyanobacterial geosmin producer, revising GeoA distribution and dispersion patterns in Bacteria.</title>
        <authorList>
            <person name="Churro C."/>
            <person name="Semedo-Aguiar A.P."/>
            <person name="Silva A.D."/>
            <person name="Pereira-Leal J.B."/>
            <person name="Leite R.B."/>
        </authorList>
    </citation>
    <scope>NUCLEOTIDE SEQUENCE [LARGE SCALE GENOMIC DNA]</scope>
    <source>
        <strain evidence="3 4">IPMA8</strain>
    </source>
</reference>
<keyword evidence="1" id="KW-0472">Membrane</keyword>
<sequence length="111" mass="12621">MGVQAPTERLRVWPVGVLCLTNYTVSHRVTLCKRRTKKVRSMYEVNSQLPNLPAKNLKRVTSYVPPNAYNVLEDWAKKEDRTVSNLVSRIVSEAVDAYLAKKTTEDEPSSN</sequence>
<evidence type="ECO:0000313" key="3">
    <source>
        <dbReference type="EMBL" id="NQE35692.1"/>
    </source>
</evidence>
<dbReference type="Pfam" id="PF07878">
    <property type="entry name" value="RHH_5"/>
    <property type="match status" value="1"/>
</dbReference>
<dbReference type="RefSeq" id="WP_216670526.1">
    <property type="nucleotide sequence ID" value="NZ_SRRZ01000061.1"/>
</dbReference>
<evidence type="ECO:0000259" key="2">
    <source>
        <dbReference type="Pfam" id="PF07878"/>
    </source>
</evidence>
<keyword evidence="1" id="KW-0812">Transmembrane</keyword>
<keyword evidence="1" id="KW-1133">Transmembrane helix</keyword>
<proteinExistence type="predicted"/>
<keyword evidence="4" id="KW-1185">Reference proteome</keyword>
<dbReference type="Proteomes" id="UP000702425">
    <property type="component" value="Unassembled WGS sequence"/>
</dbReference>
<dbReference type="InterPro" id="IPR012869">
    <property type="entry name" value="RHH_5"/>
</dbReference>
<dbReference type="EMBL" id="SRRZ01000061">
    <property type="protein sequence ID" value="NQE35692.1"/>
    <property type="molecule type" value="Genomic_DNA"/>
</dbReference>
<gene>
    <name evidence="3" type="ORF">E5S67_03427</name>
</gene>
<organism evidence="3 4">
    <name type="scientific">Microcoleus asticus IPMA8</name>
    <dbReference type="NCBI Taxonomy" id="2563858"/>
    <lineage>
        <taxon>Bacteria</taxon>
        <taxon>Bacillati</taxon>
        <taxon>Cyanobacteriota</taxon>
        <taxon>Cyanophyceae</taxon>
        <taxon>Oscillatoriophycideae</taxon>
        <taxon>Oscillatoriales</taxon>
        <taxon>Microcoleaceae</taxon>
        <taxon>Microcoleus</taxon>
        <taxon>Microcoleus asticus</taxon>
    </lineage>
</organism>
<protein>
    <recommendedName>
        <fullName evidence="2">CopG-like ribbon-helix-helix domain-containing protein</fullName>
    </recommendedName>
</protein>
<evidence type="ECO:0000313" key="4">
    <source>
        <dbReference type="Proteomes" id="UP000702425"/>
    </source>
</evidence>
<evidence type="ECO:0000256" key="1">
    <source>
        <dbReference type="SAM" id="Phobius"/>
    </source>
</evidence>
<feature type="transmembrane region" description="Helical" evidence="1">
    <location>
        <begin position="12"/>
        <end position="31"/>
    </location>
</feature>